<proteinExistence type="inferred from homology"/>
<keyword evidence="9" id="KW-1185">Reference proteome</keyword>
<comment type="subcellular location">
    <subcellularLocation>
        <location evidence="1">Endosome membrane</location>
    </subcellularLocation>
</comment>
<dbReference type="PANTHER" id="PTHR22761">
    <property type="entry name" value="CHARGED MULTIVESICULAR BODY PROTEIN"/>
    <property type="match status" value="1"/>
</dbReference>
<evidence type="ECO:0000256" key="6">
    <source>
        <dbReference type="ARBA" id="ARBA00023136"/>
    </source>
</evidence>
<dbReference type="Proteomes" id="UP000006790">
    <property type="component" value="Chromosome 7"/>
</dbReference>
<dbReference type="GO" id="GO:0005829">
    <property type="term" value="C:cytosol"/>
    <property type="evidence" value="ECO:0007669"/>
    <property type="project" value="EnsemblFungi"/>
</dbReference>
<dbReference type="OMA" id="RAKQPAM"/>
<feature type="region of interest" description="Disordered" evidence="7">
    <location>
        <begin position="179"/>
        <end position="221"/>
    </location>
</feature>
<dbReference type="GeneID" id="11472635"/>
<dbReference type="RefSeq" id="XP_003647987.1">
    <property type="nucleotide sequence ID" value="XM_003647939.1"/>
</dbReference>
<dbReference type="InterPro" id="IPR005024">
    <property type="entry name" value="Snf7_fam"/>
</dbReference>
<dbReference type="GO" id="GO:0000815">
    <property type="term" value="C:ESCRT III complex"/>
    <property type="evidence" value="ECO:0007669"/>
    <property type="project" value="EnsemblFungi"/>
</dbReference>
<accession>G8JWF5</accession>
<name>G8JWF5_ERECY</name>
<evidence type="ECO:0008006" key="10">
    <source>
        <dbReference type="Google" id="ProtNLM"/>
    </source>
</evidence>
<protein>
    <recommendedName>
        <fullName evidence="10">Vacuolar protein sorting-associated protein 20</fullName>
    </recommendedName>
</protein>
<evidence type="ECO:0000313" key="9">
    <source>
        <dbReference type="Proteomes" id="UP000006790"/>
    </source>
</evidence>
<evidence type="ECO:0000313" key="8">
    <source>
        <dbReference type="EMBL" id="AET41170.1"/>
    </source>
</evidence>
<dbReference type="GO" id="GO:0007031">
    <property type="term" value="P:peroxisome organization"/>
    <property type="evidence" value="ECO:0007669"/>
    <property type="project" value="EnsemblFungi"/>
</dbReference>
<dbReference type="Pfam" id="PF03357">
    <property type="entry name" value="Snf7"/>
    <property type="match status" value="1"/>
</dbReference>
<gene>
    <name evidence="8" type="ordered locus">Ecym_7340</name>
</gene>
<reference evidence="9" key="1">
    <citation type="journal article" date="2012" name="G3 (Bethesda)">
        <title>Pichia sorbitophila, an interspecies yeast hybrid reveals early steps of genome resolution following polyploidization.</title>
        <authorList>
            <person name="Leh Louis V."/>
            <person name="Despons L."/>
            <person name="Friedrich A."/>
            <person name="Martin T."/>
            <person name="Durrens P."/>
            <person name="Casaregola S."/>
            <person name="Neuveglise C."/>
            <person name="Fairhead C."/>
            <person name="Marck C."/>
            <person name="Cruz J.A."/>
            <person name="Straub M.L."/>
            <person name="Kugler V."/>
            <person name="Sacerdot C."/>
            <person name="Uzunov Z."/>
            <person name="Thierry A."/>
            <person name="Weiss S."/>
            <person name="Bleykasten C."/>
            <person name="De Montigny J."/>
            <person name="Jacques N."/>
            <person name="Jung P."/>
            <person name="Lemaire M."/>
            <person name="Mallet S."/>
            <person name="Morel G."/>
            <person name="Richard G.F."/>
            <person name="Sarkar A."/>
            <person name="Savel G."/>
            <person name="Schacherer J."/>
            <person name="Seret M.L."/>
            <person name="Talla E."/>
            <person name="Samson G."/>
            <person name="Jubin C."/>
            <person name="Poulain J."/>
            <person name="Vacherie B."/>
            <person name="Barbe V."/>
            <person name="Pelletier E."/>
            <person name="Sherman D.J."/>
            <person name="Westhof E."/>
            <person name="Weissenbach J."/>
            <person name="Baret P.V."/>
            <person name="Wincker P."/>
            <person name="Gaillardin C."/>
            <person name="Dujon B."/>
            <person name="Souciet J.L."/>
        </authorList>
    </citation>
    <scope>NUCLEOTIDE SEQUENCE [LARGE SCALE GENOMIC DNA]</scope>
    <source>
        <strain evidence="9">CBS 270.75 / DBVPG 7215 / KCTC 17166 / NRRL Y-17582</strain>
    </source>
</reference>
<evidence type="ECO:0000256" key="1">
    <source>
        <dbReference type="ARBA" id="ARBA00004608"/>
    </source>
</evidence>
<dbReference type="GO" id="GO:1904669">
    <property type="term" value="P:ATP export"/>
    <property type="evidence" value="ECO:0007669"/>
    <property type="project" value="EnsemblFungi"/>
</dbReference>
<keyword evidence="3" id="KW-0813">Transport</keyword>
<comment type="similarity">
    <text evidence="2">Belongs to the SNF7 family.</text>
</comment>
<keyword evidence="4" id="KW-0967">Endosome</keyword>
<dbReference type="EMBL" id="CP002503">
    <property type="protein sequence ID" value="AET41170.1"/>
    <property type="molecule type" value="Genomic_DNA"/>
</dbReference>
<dbReference type="eggNOG" id="KOG2910">
    <property type="taxonomic scope" value="Eukaryota"/>
</dbReference>
<dbReference type="GO" id="GO:0005783">
    <property type="term" value="C:endoplasmic reticulum"/>
    <property type="evidence" value="ECO:0007669"/>
    <property type="project" value="EnsemblFungi"/>
</dbReference>
<dbReference type="AlphaFoldDB" id="G8JWF5"/>
<dbReference type="GO" id="GO:0070676">
    <property type="term" value="P:intralumenal vesicle formation"/>
    <property type="evidence" value="ECO:0007669"/>
    <property type="project" value="EnsemblFungi"/>
</dbReference>
<dbReference type="KEGG" id="erc:Ecym_7340"/>
<sequence>MGQKGSKIQVTATDKAILQLKLAKDNLHRYSKRTDTLIEQERKELRNIAIAEKEKFKKNARARLLLKRIHYQQHLLDQCSDQLINLENMLMTIEFKLVEKQFIEGLTHGNEVLKKLNREFSGVEELMDDFAEQVAYQEEIDEVLGNSTVSFVGNFQQEIDKELDILDAEINAKQTDVEAFPSTEGLPEVRHNEPAKNLTEESAEEDKALLHSKALKKPMPA</sequence>
<evidence type="ECO:0000256" key="4">
    <source>
        <dbReference type="ARBA" id="ARBA00022753"/>
    </source>
</evidence>
<evidence type="ECO:0000256" key="2">
    <source>
        <dbReference type="ARBA" id="ARBA00006190"/>
    </source>
</evidence>
<evidence type="ECO:0000256" key="3">
    <source>
        <dbReference type="ARBA" id="ARBA00022448"/>
    </source>
</evidence>
<dbReference type="GO" id="GO:0032511">
    <property type="term" value="P:late endosome to vacuole transport via multivesicular body sorting pathway"/>
    <property type="evidence" value="ECO:0007669"/>
    <property type="project" value="TreeGrafter"/>
</dbReference>
<keyword evidence="6" id="KW-0472">Membrane</keyword>
<dbReference type="PANTHER" id="PTHR22761:SF5">
    <property type="entry name" value="CHARGED MULTIVESICULAR BODY PROTEIN 6"/>
    <property type="match status" value="1"/>
</dbReference>
<dbReference type="FunCoup" id="G8JWF5">
    <property type="interactions" value="529"/>
</dbReference>
<keyword evidence="5" id="KW-0653">Protein transport</keyword>
<dbReference type="OrthoDB" id="441172at2759"/>
<organism evidence="8 9">
    <name type="scientific">Eremothecium cymbalariae (strain CBS 270.75 / DBVPG 7215 / KCTC 17166 / NRRL Y-17582)</name>
    <name type="common">Yeast</name>
    <dbReference type="NCBI Taxonomy" id="931890"/>
    <lineage>
        <taxon>Eukaryota</taxon>
        <taxon>Fungi</taxon>
        <taxon>Dikarya</taxon>
        <taxon>Ascomycota</taxon>
        <taxon>Saccharomycotina</taxon>
        <taxon>Saccharomycetes</taxon>
        <taxon>Saccharomycetales</taxon>
        <taxon>Saccharomycetaceae</taxon>
        <taxon>Eremothecium</taxon>
    </lineage>
</organism>
<dbReference type="STRING" id="931890.G8JWF5"/>
<dbReference type="HOGENOM" id="CLU_086201_2_0_1"/>
<evidence type="ECO:0000256" key="7">
    <source>
        <dbReference type="SAM" id="MobiDB-lite"/>
    </source>
</evidence>
<dbReference type="GO" id="GO:0043162">
    <property type="term" value="P:ubiquitin-dependent protein catabolic process via the multivesicular body sorting pathway"/>
    <property type="evidence" value="ECO:0007669"/>
    <property type="project" value="EnsemblFungi"/>
</dbReference>
<evidence type="ECO:0000256" key="5">
    <source>
        <dbReference type="ARBA" id="ARBA00022927"/>
    </source>
</evidence>
<dbReference type="InParanoid" id="G8JWF5"/>
<dbReference type="GO" id="GO:0015031">
    <property type="term" value="P:protein transport"/>
    <property type="evidence" value="ECO:0007669"/>
    <property type="project" value="UniProtKB-KW"/>
</dbReference>
<dbReference type="GO" id="GO:0005771">
    <property type="term" value="C:multivesicular body"/>
    <property type="evidence" value="ECO:0007669"/>
    <property type="project" value="TreeGrafter"/>
</dbReference>